<dbReference type="InterPro" id="IPR005467">
    <property type="entry name" value="His_kinase_dom"/>
</dbReference>
<keyword evidence="9" id="KW-0902">Two-component regulatory system</keyword>
<feature type="compositionally biased region" description="Acidic residues" evidence="11">
    <location>
        <begin position="400"/>
        <end position="409"/>
    </location>
</feature>
<comment type="caution">
    <text evidence="13">The sequence shown here is derived from an EMBL/GenBank/DDBJ whole genome shotgun (WGS) entry which is preliminary data.</text>
</comment>
<dbReference type="AlphaFoldDB" id="A0A852TPL9"/>
<evidence type="ECO:0000256" key="2">
    <source>
        <dbReference type="ARBA" id="ARBA00004370"/>
    </source>
</evidence>
<dbReference type="PROSITE" id="PS50109">
    <property type="entry name" value="HIS_KIN"/>
    <property type="match status" value="1"/>
</dbReference>
<evidence type="ECO:0000256" key="5">
    <source>
        <dbReference type="ARBA" id="ARBA00022679"/>
    </source>
</evidence>
<evidence type="ECO:0000256" key="9">
    <source>
        <dbReference type="ARBA" id="ARBA00023012"/>
    </source>
</evidence>
<dbReference type="RefSeq" id="WP_179642111.1">
    <property type="nucleotide sequence ID" value="NZ_BAAAYY010000024.1"/>
</dbReference>
<dbReference type="EC" id="2.7.13.3" evidence="3"/>
<reference evidence="13 14" key="1">
    <citation type="submission" date="2020-07" db="EMBL/GenBank/DDBJ databases">
        <title>Sequencing the genomes of 1000 actinobacteria strains.</title>
        <authorList>
            <person name="Klenk H.-P."/>
        </authorList>
    </citation>
    <scope>NUCLEOTIDE SEQUENCE [LARGE SCALE GENOMIC DNA]</scope>
    <source>
        <strain evidence="13 14">CXB654</strain>
    </source>
</reference>
<keyword evidence="7" id="KW-0418">Kinase</keyword>
<keyword evidence="6" id="KW-0812">Transmembrane</keyword>
<dbReference type="GO" id="GO:0005886">
    <property type="term" value="C:plasma membrane"/>
    <property type="evidence" value="ECO:0007669"/>
    <property type="project" value="TreeGrafter"/>
</dbReference>
<accession>A0A852TPL9</accession>
<dbReference type="GO" id="GO:0000160">
    <property type="term" value="P:phosphorelay signal transduction system"/>
    <property type="evidence" value="ECO:0007669"/>
    <property type="project" value="UniProtKB-KW"/>
</dbReference>
<evidence type="ECO:0000313" key="13">
    <source>
        <dbReference type="EMBL" id="NYE45939.1"/>
    </source>
</evidence>
<name>A0A852TPL9_9ACTN</name>
<dbReference type="Proteomes" id="UP000589036">
    <property type="component" value="Unassembled WGS sequence"/>
</dbReference>
<proteinExistence type="predicted"/>
<dbReference type="InterPro" id="IPR050428">
    <property type="entry name" value="TCS_sensor_his_kinase"/>
</dbReference>
<dbReference type="PRINTS" id="PR00344">
    <property type="entry name" value="BCTRLSENSOR"/>
</dbReference>
<keyword evidence="14" id="KW-1185">Reference proteome</keyword>
<keyword evidence="10" id="KW-0472">Membrane</keyword>
<dbReference type="SUPFAM" id="SSF55874">
    <property type="entry name" value="ATPase domain of HSP90 chaperone/DNA topoisomerase II/histidine kinase"/>
    <property type="match status" value="1"/>
</dbReference>
<feature type="region of interest" description="Disordered" evidence="11">
    <location>
        <begin position="240"/>
        <end position="409"/>
    </location>
</feature>
<dbReference type="InterPro" id="IPR036890">
    <property type="entry name" value="HATPase_C_sf"/>
</dbReference>
<evidence type="ECO:0000313" key="14">
    <source>
        <dbReference type="Proteomes" id="UP000589036"/>
    </source>
</evidence>
<evidence type="ECO:0000256" key="3">
    <source>
        <dbReference type="ARBA" id="ARBA00012438"/>
    </source>
</evidence>
<sequence>MKRGRLRLRLARWLESTVHGPASAAAGPVAPARSHAPEPADAADTDAAWPRICERFALQTLVLAEQLRPALDRLEDDEEDPDRLQRLYHVDHAVTRMRRIARDLRILSGLDDEEMAGHVSSLVDVIRMAESSIERYTQVQVGTVAELAVVAYAADDIASLLAALLDNATRYSPSATTVSAHLLDDGGVLMRIEDNGIGIGPEQLAAVNTMLADPDPRVDGRTGRHTGFPVVHRMARKHGVRVGLVRRSSSGSDASSGTTATVTLPPRLLCEIPAPAPAGGRRPDPAVRRPAGGAAADGGSGGHVPPAHLTVAHRSEPAGTDRAAGRSGAPQRPLTTVNDLPRRERKSIRGGDDGAPPASTPPSPSPARDPAVVRRSFAEDVSAFTAGDHKARWSSAPGSGDDDPEEQVP</sequence>
<gene>
    <name evidence="13" type="ORF">HDA32_001059</name>
</gene>
<organism evidence="13 14">
    <name type="scientific">Spinactinospora alkalitolerans</name>
    <dbReference type="NCBI Taxonomy" id="687207"/>
    <lineage>
        <taxon>Bacteria</taxon>
        <taxon>Bacillati</taxon>
        <taxon>Actinomycetota</taxon>
        <taxon>Actinomycetes</taxon>
        <taxon>Streptosporangiales</taxon>
        <taxon>Nocardiopsidaceae</taxon>
        <taxon>Spinactinospora</taxon>
    </lineage>
</organism>
<dbReference type="InterPro" id="IPR004358">
    <property type="entry name" value="Sig_transdc_His_kin-like_C"/>
</dbReference>
<protein>
    <recommendedName>
        <fullName evidence="3">histidine kinase</fullName>
        <ecNumber evidence="3">2.7.13.3</ecNumber>
    </recommendedName>
</protein>
<keyword evidence="4" id="KW-0597">Phosphoprotein</keyword>
<evidence type="ECO:0000256" key="4">
    <source>
        <dbReference type="ARBA" id="ARBA00022553"/>
    </source>
</evidence>
<evidence type="ECO:0000256" key="6">
    <source>
        <dbReference type="ARBA" id="ARBA00022692"/>
    </source>
</evidence>
<feature type="compositionally biased region" description="Pro residues" evidence="11">
    <location>
        <begin position="358"/>
        <end position="367"/>
    </location>
</feature>
<keyword evidence="5" id="KW-0808">Transferase</keyword>
<feature type="compositionally biased region" description="Low complexity" evidence="11">
    <location>
        <begin position="241"/>
        <end position="263"/>
    </location>
</feature>
<evidence type="ECO:0000256" key="11">
    <source>
        <dbReference type="SAM" id="MobiDB-lite"/>
    </source>
</evidence>
<evidence type="ECO:0000256" key="1">
    <source>
        <dbReference type="ARBA" id="ARBA00000085"/>
    </source>
</evidence>
<dbReference type="PANTHER" id="PTHR45436">
    <property type="entry name" value="SENSOR HISTIDINE KINASE YKOH"/>
    <property type="match status" value="1"/>
</dbReference>
<dbReference type="PANTHER" id="PTHR45436:SF5">
    <property type="entry name" value="SENSOR HISTIDINE KINASE TRCS"/>
    <property type="match status" value="1"/>
</dbReference>
<feature type="region of interest" description="Disordered" evidence="11">
    <location>
        <begin position="21"/>
        <end position="43"/>
    </location>
</feature>
<dbReference type="SMART" id="SM00387">
    <property type="entry name" value="HATPase_c"/>
    <property type="match status" value="1"/>
</dbReference>
<dbReference type="Gene3D" id="3.30.565.10">
    <property type="entry name" value="Histidine kinase-like ATPase, C-terminal domain"/>
    <property type="match status" value="1"/>
</dbReference>
<comment type="catalytic activity">
    <reaction evidence="1">
        <text>ATP + protein L-histidine = ADP + protein N-phospho-L-histidine.</text>
        <dbReference type="EC" id="2.7.13.3"/>
    </reaction>
</comment>
<evidence type="ECO:0000256" key="7">
    <source>
        <dbReference type="ARBA" id="ARBA00022777"/>
    </source>
</evidence>
<comment type="subcellular location">
    <subcellularLocation>
        <location evidence="2">Membrane</location>
    </subcellularLocation>
</comment>
<dbReference type="Pfam" id="PF02518">
    <property type="entry name" value="HATPase_c"/>
    <property type="match status" value="1"/>
</dbReference>
<dbReference type="InterPro" id="IPR003594">
    <property type="entry name" value="HATPase_dom"/>
</dbReference>
<evidence type="ECO:0000256" key="10">
    <source>
        <dbReference type="ARBA" id="ARBA00023136"/>
    </source>
</evidence>
<dbReference type="EMBL" id="JACCCC010000001">
    <property type="protein sequence ID" value="NYE45939.1"/>
    <property type="molecule type" value="Genomic_DNA"/>
</dbReference>
<feature type="domain" description="Histidine kinase" evidence="12">
    <location>
        <begin position="62"/>
        <end position="268"/>
    </location>
</feature>
<evidence type="ECO:0000256" key="8">
    <source>
        <dbReference type="ARBA" id="ARBA00022989"/>
    </source>
</evidence>
<keyword evidence="8" id="KW-1133">Transmembrane helix</keyword>
<evidence type="ECO:0000259" key="12">
    <source>
        <dbReference type="PROSITE" id="PS50109"/>
    </source>
</evidence>
<dbReference type="GO" id="GO:0004673">
    <property type="term" value="F:protein histidine kinase activity"/>
    <property type="evidence" value="ECO:0007669"/>
    <property type="project" value="UniProtKB-EC"/>
</dbReference>